<dbReference type="RefSeq" id="XP_070885456.1">
    <property type="nucleotide sequence ID" value="XM_071029344.1"/>
</dbReference>
<organism evidence="2 3">
    <name type="scientific">Aspergillus lucknowensis</name>
    <dbReference type="NCBI Taxonomy" id="176173"/>
    <lineage>
        <taxon>Eukaryota</taxon>
        <taxon>Fungi</taxon>
        <taxon>Dikarya</taxon>
        <taxon>Ascomycota</taxon>
        <taxon>Pezizomycotina</taxon>
        <taxon>Eurotiomycetes</taxon>
        <taxon>Eurotiomycetidae</taxon>
        <taxon>Eurotiales</taxon>
        <taxon>Aspergillaceae</taxon>
        <taxon>Aspergillus</taxon>
        <taxon>Aspergillus subgen. Nidulantes</taxon>
    </lineage>
</organism>
<evidence type="ECO:0000313" key="3">
    <source>
        <dbReference type="Proteomes" id="UP001610432"/>
    </source>
</evidence>
<dbReference type="EMBL" id="JBFXLQ010000025">
    <property type="protein sequence ID" value="KAL2866477.1"/>
    <property type="molecule type" value="Genomic_DNA"/>
</dbReference>
<evidence type="ECO:0000256" key="1">
    <source>
        <dbReference type="SAM" id="SignalP"/>
    </source>
</evidence>
<dbReference type="Proteomes" id="UP001610432">
    <property type="component" value="Unassembled WGS sequence"/>
</dbReference>
<dbReference type="GeneID" id="98144416"/>
<protein>
    <submittedName>
        <fullName evidence="2">Uncharacterized protein</fullName>
    </submittedName>
</protein>
<accession>A0ABR4LPY2</accession>
<reference evidence="2 3" key="1">
    <citation type="submission" date="2024-07" db="EMBL/GenBank/DDBJ databases">
        <title>Section-level genome sequencing and comparative genomics of Aspergillus sections Usti and Cavernicolus.</title>
        <authorList>
            <consortium name="Lawrence Berkeley National Laboratory"/>
            <person name="Nybo J.L."/>
            <person name="Vesth T.C."/>
            <person name="Theobald S."/>
            <person name="Frisvad J.C."/>
            <person name="Larsen T.O."/>
            <person name="Kjaerboelling I."/>
            <person name="Rothschild-Mancinelli K."/>
            <person name="Lyhne E.K."/>
            <person name="Kogle M.E."/>
            <person name="Barry K."/>
            <person name="Clum A."/>
            <person name="Na H."/>
            <person name="Ledsgaard L."/>
            <person name="Lin J."/>
            <person name="Lipzen A."/>
            <person name="Kuo A."/>
            <person name="Riley R."/>
            <person name="Mondo S."/>
            <person name="Labutti K."/>
            <person name="Haridas S."/>
            <person name="Pangalinan J."/>
            <person name="Salamov A.A."/>
            <person name="Simmons B.A."/>
            <person name="Magnuson J.K."/>
            <person name="Chen J."/>
            <person name="Drula E."/>
            <person name="Henrissat B."/>
            <person name="Wiebenga A."/>
            <person name="Lubbers R.J."/>
            <person name="Gomes A.C."/>
            <person name="Macurrencykelacurrency M.R."/>
            <person name="Stajich J."/>
            <person name="Grigoriev I.V."/>
            <person name="Mortensen U.H."/>
            <person name="De Vries R.P."/>
            <person name="Baker S.E."/>
            <person name="Andersen M.R."/>
        </authorList>
    </citation>
    <scope>NUCLEOTIDE SEQUENCE [LARGE SCALE GENOMIC DNA]</scope>
    <source>
        <strain evidence="2 3">CBS 449.75</strain>
    </source>
</reference>
<evidence type="ECO:0000313" key="2">
    <source>
        <dbReference type="EMBL" id="KAL2866477.1"/>
    </source>
</evidence>
<feature type="chain" id="PRO_5046106958" evidence="1">
    <location>
        <begin position="33"/>
        <end position="143"/>
    </location>
</feature>
<comment type="caution">
    <text evidence="2">The sequence shown here is derived from an EMBL/GenBank/DDBJ whole genome shotgun (WGS) entry which is preliminary data.</text>
</comment>
<proteinExistence type="predicted"/>
<gene>
    <name evidence="2" type="ORF">BJX67DRAFT_355911</name>
</gene>
<keyword evidence="1" id="KW-0732">Signal</keyword>
<keyword evidence="3" id="KW-1185">Reference proteome</keyword>
<sequence length="143" mass="15508">MRRLGSSPRRKTTLSWLVCAMIMLILEVRRRSFQICLRGDLEFVSHSMAMITRGLLRVSMLSSPDFIDGGRGAVAGNCMQKNSWRSTVTSLPGTMIVLPKNGIIVEGGKTGNTTADSGIRGFVLEAPGTSGQVLRKLALLSLQ</sequence>
<name>A0ABR4LPY2_9EURO</name>
<feature type="signal peptide" evidence="1">
    <location>
        <begin position="1"/>
        <end position="32"/>
    </location>
</feature>